<evidence type="ECO:0000256" key="1">
    <source>
        <dbReference type="SAM" id="MobiDB-lite"/>
    </source>
</evidence>
<dbReference type="GO" id="GO:0001179">
    <property type="term" value="F:RNA polymerase I general transcription initiation factor binding"/>
    <property type="evidence" value="ECO:0007669"/>
    <property type="project" value="TreeGrafter"/>
</dbReference>
<dbReference type="Pfam" id="PF20639">
    <property type="entry name" value="Rrn6_K-rich"/>
    <property type="match status" value="1"/>
</dbReference>
<proteinExistence type="predicted"/>
<dbReference type="AlphaFoldDB" id="W9XJT8"/>
<dbReference type="eggNOG" id="ENOG502QRAW">
    <property type="taxonomic scope" value="Eukaryota"/>
</dbReference>
<dbReference type="InterPro" id="IPR019350">
    <property type="entry name" value="RNA_pol_I-sp_TIF_RRN6-like"/>
</dbReference>
<reference evidence="5 6" key="1">
    <citation type="submission" date="2013-03" db="EMBL/GenBank/DDBJ databases">
        <title>The Genome Sequence of Capronia epimyces CBS 606.96.</title>
        <authorList>
            <consortium name="The Broad Institute Genomics Platform"/>
            <person name="Cuomo C."/>
            <person name="de Hoog S."/>
            <person name="Gorbushina A."/>
            <person name="Walker B."/>
            <person name="Young S.K."/>
            <person name="Zeng Q."/>
            <person name="Gargeya S."/>
            <person name="Fitzgerald M."/>
            <person name="Haas B."/>
            <person name="Abouelleil A."/>
            <person name="Allen A.W."/>
            <person name="Alvarado L."/>
            <person name="Arachchi H.M."/>
            <person name="Berlin A.M."/>
            <person name="Chapman S.B."/>
            <person name="Gainer-Dewar J."/>
            <person name="Goldberg J."/>
            <person name="Griggs A."/>
            <person name="Gujja S."/>
            <person name="Hansen M."/>
            <person name="Howarth C."/>
            <person name="Imamovic A."/>
            <person name="Ireland A."/>
            <person name="Larimer J."/>
            <person name="McCowan C."/>
            <person name="Murphy C."/>
            <person name="Pearson M."/>
            <person name="Poon T.W."/>
            <person name="Priest M."/>
            <person name="Roberts A."/>
            <person name="Saif S."/>
            <person name="Shea T."/>
            <person name="Sisk P."/>
            <person name="Sykes S."/>
            <person name="Wortman J."/>
            <person name="Nusbaum C."/>
            <person name="Birren B."/>
        </authorList>
    </citation>
    <scope>NUCLEOTIDE SEQUENCE [LARGE SCALE GENOMIC DNA]</scope>
    <source>
        <strain evidence="5 6">CBS 606.96</strain>
    </source>
</reference>
<dbReference type="GeneID" id="19173925"/>
<feature type="compositionally biased region" description="Basic residues" evidence="1">
    <location>
        <begin position="1015"/>
        <end position="1027"/>
    </location>
</feature>
<evidence type="ECO:0008006" key="7">
    <source>
        <dbReference type="Google" id="ProtNLM"/>
    </source>
</evidence>
<organism evidence="5 6">
    <name type="scientific">Capronia epimyces CBS 606.96</name>
    <dbReference type="NCBI Taxonomy" id="1182542"/>
    <lineage>
        <taxon>Eukaryota</taxon>
        <taxon>Fungi</taxon>
        <taxon>Dikarya</taxon>
        <taxon>Ascomycota</taxon>
        <taxon>Pezizomycotina</taxon>
        <taxon>Eurotiomycetes</taxon>
        <taxon>Chaetothyriomycetidae</taxon>
        <taxon>Chaetothyriales</taxon>
        <taxon>Herpotrichiellaceae</taxon>
        <taxon>Capronia</taxon>
    </lineage>
</organism>
<dbReference type="PANTHER" id="PTHR28221">
    <property type="entry name" value="RNA POLYMERASE I-SPECIFIC TRANSCRIPTION INITIATION FACTOR RRN6"/>
    <property type="match status" value="1"/>
</dbReference>
<dbReference type="EMBL" id="AMGY01000010">
    <property type="protein sequence ID" value="EXJ77615.1"/>
    <property type="molecule type" value="Genomic_DNA"/>
</dbReference>
<gene>
    <name evidence="5" type="ORF">A1O3_09843</name>
</gene>
<dbReference type="InterPro" id="IPR048535">
    <property type="entry name" value="RRN6_beta-prop"/>
</dbReference>
<dbReference type="Pfam" id="PF20640">
    <property type="entry name" value="Rrn6_HB"/>
    <property type="match status" value="1"/>
</dbReference>
<dbReference type="GO" id="GO:0001163">
    <property type="term" value="F:RNA polymerase I transcription regulatory region sequence-specific DNA binding"/>
    <property type="evidence" value="ECO:0007669"/>
    <property type="project" value="TreeGrafter"/>
</dbReference>
<dbReference type="PANTHER" id="PTHR28221:SF2">
    <property type="entry name" value="RNA POLYMERASE I-SPECIFIC TRANSCRIPTION INITIATION FACTOR RRN6"/>
    <property type="match status" value="1"/>
</dbReference>
<dbReference type="STRING" id="1182542.W9XJT8"/>
<feature type="compositionally biased region" description="Polar residues" evidence="1">
    <location>
        <begin position="978"/>
        <end position="997"/>
    </location>
</feature>
<evidence type="ECO:0000313" key="6">
    <source>
        <dbReference type="Proteomes" id="UP000019478"/>
    </source>
</evidence>
<dbReference type="Pfam" id="PF10214">
    <property type="entry name" value="Rrn6_beta-prop"/>
    <property type="match status" value="1"/>
</dbReference>
<protein>
    <recommendedName>
        <fullName evidence="7">RNA polymerase I-specific transcription initiation factor RRN6-like protein</fullName>
    </recommendedName>
</protein>
<dbReference type="InterPro" id="IPR048536">
    <property type="entry name" value="Rrn6_K-rich"/>
</dbReference>
<dbReference type="Proteomes" id="UP000019478">
    <property type="component" value="Unassembled WGS sequence"/>
</dbReference>
<feature type="compositionally biased region" description="Polar residues" evidence="1">
    <location>
        <begin position="274"/>
        <end position="294"/>
    </location>
</feature>
<sequence length="1033" mass="113232">MADVERAKRIQHAHESNALSYGHFGTATYDDQLHSWTFLRQTQIQSELPLEDGNGTGPESIHDPTVEPAHSNLYSGSAFSLIQERLWAGEPGRSKGPEDELRVSDAIEDHAAGIGGKIISPRKPSHAGKNTFLKQIPDAALAVFHLPTTDPPYAALSVNNGNILAFGNARLASEHGARNSPLRSIVAFAAGPGGAILRLLGLDASDVPVRDSSGLEQVYSVPAIGHQAQGYWANSAEPVLHVSSSAHQHRAQFLVVKSSGTSILRPLMVDNVRSDTSTSDNSRNGSHSAGSLLQPTPVVTVPTSRTGGNPHAHAALNPQDQNSLAVVDTHGLWSIWKLKGTRARSARVLFRVQLACSNDLANSTGMSPSTNGRLHYDGWHRICWLKGEQGYIDRILVCNRRSAAVFERTGALVGSVDMRLGPSSEGNEILDVQNSDRQTGHVLVLTTSRLLIFTSSEASWKDQSGTEPLALVCSWNHFRARDDSSLRMSLCEFPRTTCVLVYSRASYLTVVYQFGPDRSNRNTVSLRDPSIFEIPRQLQARMKDVNEIVLCPVKPVAAGYAPTQTDDGFLKLAACLTDGTIIEAVYKHRMGKQWETSEDGLKQTFSLSLPETTGNRVQSAKYVDEDELDELDDFVVHDEVREQRITQDGGALSQSDTDSPLDSRLRNWERLLEYETLSDRAHASYHLEDVLFEAAQRIHAMSLENKIDRMYLLSDILGAYQVADVEQDSELLKSWLDELRNSEGVSVESTTPHLGLLPGASQDNFLGLYDELIASYMESFLERVTDRNRVNRERLVRQAAADAHMSNVGLRIGKSEPAKPKATIAGEEVSSPPPESDQEGAWSSQVSGSQSPLVQEEPAVARLRRYAEFQEVVPSLQLSEDPNISSILAHLPDSIDEDPAEYSYRQVTQRWKLAQEEMATQSLDPRERRKAARHAARLQKKLDRTIKMSQNAFMQQTVLPSIATGSTSIGVTLPGREVQSSQMAAPESSQAASQTQGGIPGLSMTQPERGAFGRRPAKAKGKGKGKSQRTAGF</sequence>
<dbReference type="InterPro" id="IPR048537">
    <property type="entry name" value="RRN6_HB"/>
</dbReference>
<evidence type="ECO:0000259" key="3">
    <source>
        <dbReference type="Pfam" id="PF20639"/>
    </source>
</evidence>
<dbReference type="OrthoDB" id="4090074at2759"/>
<feature type="region of interest" description="Disordered" evidence="1">
    <location>
        <begin position="812"/>
        <end position="855"/>
    </location>
</feature>
<feature type="domain" description="RRN6 K-rich C-terminal" evidence="3">
    <location>
        <begin position="886"/>
        <end position="1033"/>
    </location>
</feature>
<accession>W9XJT8</accession>
<evidence type="ECO:0000313" key="5">
    <source>
        <dbReference type="EMBL" id="EXJ77615.1"/>
    </source>
</evidence>
<comment type="caution">
    <text evidence="5">The sequence shown here is derived from an EMBL/GenBank/DDBJ whole genome shotgun (WGS) entry which is preliminary data.</text>
</comment>
<evidence type="ECO:0000259" key="4">
    <source>
        <dbReference type="Pfam" id="PF20640"/>
    </source>
</evidence>
<feature type="domain" description="RRN6 helical bundle" evidence="4">
    <location>
        <begin position="632"/>
        <end position="802"/>
    </location>
</feature>
<dbReference type="GO" id="GO:0070860">
    <property type="term" value="C:RNA polymerase I core factor complex"/>
    <property type="evidence" value="ECO:0007669"/>
    <property type="project" value="TreeGrafter"/>
</dbReference>
<feature type="region of interest" description="Disordered" evidence="1">
    <location>
        <begin position="273"/>
        <end position="297"/>
    </location>
</feature>
<feature type="domain" description="RRN6 beta-propeller" evidence="2">
    <location>
        <begin position="161"/>
        <end position="535"/>
    </location>
</feature>
<name>W9XJT8_9EURO</name>
<evidence type="ECO:0000259" key="2">
    <source>
        <dbReference type="Pfam" id="PF10214"/>
    </source>
</evidence>
<keyword evidence="6" id="KW-1185">Reference proteome</keyword>
<dbReference type="HOGENOM" id="CLU_296124_0_0_1"/>
<feature type="compositionally biased region" description="Polar residues" evidence="1">
    <location>
        <begin position="841"/>
        <end position="853"/>
    </location>
</feature>
<feature type="region of interest" description="Disordered" evidence="1">
    <location>
        <begin position="974"/>
        <end position="1033"/>
    </location>
</feature>
<dbReference type="GO" id="GO:0042790">
    <property type="term" value="P:nucleolar large rRNA transcription by RNA polymerase I"/>
    <property type="evidence" value="ECO:0007669"/>
    <property type="project" value="TreeGrafter"/>
</dbReference>
<dbReference type="RefSeq" id="XP_007738125.1">
    <property type="nucleotide sequence ID" value="XM_007739935.1"/>
</dbReference>